<dbReference type="SUPFAM" id="SSF159065">
    <property type="entry name" value="Dom34/Pelota N-terminal domain-like"/>
    <property type="match status" value="1"/>
</dbReference>
<feature type="domain" description="eRF1" evidence="6">
    <location>
        <begin position="70"/>
        <end position="134"/>
    </location>
</feature>
<dbReference type="SUPFAM" id="SSF55315">
    <property type="entry name" value="L30e-like"/>
    <property type="match status" value="1"/>
</dbReference>
<evidence type="ECO:0000256" key="1">
    <source>
        <dbReference type="ARBA" id="ARBA00001968"/>
    </source>
</evidence>
<dbReference type="GO" id="GO:0032790">
    <property type="term" value="P:ribosome disassembly"/>
    <property type="evidence" value="ECO:0007669"/>
    <property type="project" value="TreeGrafter"/>
</dbReference>
<dbReference type="GO" id="GO:0070651">
    <property type="term" value="P:nonfunctional rRNA decay"/>
    <property type="evidence" value="ECO:0007669"/>
    <property type="project" value="TreeGrafter"/>
</dbReference>
<dbReference type="PANTHER" id="PTHR10853">
    <property type="entry name" value="PELOTA"/>
    <property type="match status" value="1"/>
</dbReference>
<dbReference type="InterPro" id="IPR058547">
    <property type="entry name" value="Pelota_N"/>
</dbReference>
<evidence type="ECO:0000256" key="4">
    <source>
        <dbReference type="ARBA" id="ARBA00022490"/>
    </source>
</evidence>
<dbReference type="Proteomes" id="UP000054190">
    <property type="component" value="Unassembled WGS sequence"/>
</dbReference>
<keyword evidence="5" id="KW-0479">Metal-binding</keyword>
<dbReference type="FunFam" id="3.30.1330.30:FF:000008">
    <property type="entry name" value="Protein pelota homolog"/>
    <property type="match status" value="1"/>
</dbReference>
<protein>
    <submittedName>
        <fullName evidence="9">Protein pelota</fullName>
    </submittedName>
</protein>
<dbReference type="InterPro" id="IPR042226">
    <property type="entry name" value="eFR1_2_sf"/>
</dbReference>
<dbReference type="GO" id="GO:0070481">
    <property type="term" value="P:nuclear-transcribed mRNA catabolic process, non-stop decay"/>
    <property type="evidence" value="ECO:0007669"/>
    <property type="project" value="InterPro"/>
</dbReference>
<organism evidence="9 10">
    <name type="scientific">Tyto alba</name>
    <name type="common">Barn owl</name>
    <dbReference type="NCBI Taxonomy" id="56313"/>
    <lineage>
        <taxon>Eukaryota</taxon>
        <taxon>Metazoa</taxon>
        <taxon>Chordata</taxon>
        <taxon>Craniata</taxon>
        <taxon>Vertebrata</taxon>
        <taxon>Euteleostomi</taxon>
        <taxon>Archelosauria</taxon>
        <taxon>Archosauria</taxon>
        <taxon>Dinosauria</taxon>
        <taxon>Saurischia</taxon>
        <taxon>Theropoda</taxon>
        <taxon>Coelurosauria</taxon>
        <taxon>Aves</taxon>
        <taxon>Neognathae</taxon>
        <taxon>Neoaves</taxon>
        <taxon>Telluraves</taxon>
        <taxon>Strigiformes</taxon>
        <taxon>Tytonidae</taxon>
        <taxon>Tyto</taxon>
    </lineage>
</organism>
<dbReference type="AlphaFoldDB" id="A0A093F535"/>
<dbReference type="Pfam" id="PF26356">
    <property type="entry name" value="Pelota_N"/>
    <property type="match status" value="1"/>
</dbReference>
<evidence type="ECO:0000313" key="9">
    <source>
        <dbReference type="EMBL" id="KFV49269.1"/>
    </source>
</evidence>
<feature type="domain" description="eRF1" evidence="7">
    <location>
        <begin position="138"/>
        <end position="236"/>
    </location>
</feature>
<dbReference type="GO" id="GO:0005737">
    <property type="term" value="C:cytoplasm"/>
    <property type="evidence" value="ECO:0007669"/>
    <property type="project" value="UniProtKB-SubCell"/>
</dbReference>
<evidence type="ECO:0000259" key="7">
    <source>
        <dbReference type="Pfam" id="PF03465"/>
    </source>
</evidence>
<evidence type="ECO:0000259" key="6">
    <source>
        <dbReference type="Pfam" id="PF03464"/>
    </source>
</evidence>
<dbReference type="Pfam" id="PF03465">
    <property type="entry name" value="eRF1_3"/>
    <property type="match status" value="1"/>
</dbReference>
<dbReference type="GO" id="GO:0046872">
    <property type="term" value="F:metal ion binding"/>
    <property type="evidence" value="ECO:0007669"/>
    <property type="project" value="UniProtKB-KW"/>
</dbReference>
<accession>A0A093F535</accession>
<comment type="subcellular location">
    <subcellularLocation>
        <location evidence="2">Cytoplasm</location>
    </subcellularLocation>
</comment>
<sequence>QACQLRVKGTNIQENEYVKMGAYHTIELEPNRQFTLAKKQWDSVVLERIEQACDPAWSADVAGGGLAGGCVLLSSPGFVREQFCDYMFQQAVKTDNKLLLENRSKFLQVHSSSGHKYALKEALCDPAVTSRLSDTKAAGEVKALDDFYKMLQQEPDRAFYGLKQVEKANEAMAIDTLLISDELFRHQDVATRARYVKLVDSVRENMGTVRIFSSLHVSGEQLGQLTGVAAILRFPVAELSDQEDESTSEED</sequence>
<feature type="non-terminal residue" evidence="9">
    <location>
        <position position="1"/>
    </location>
</feature>
<reference evidence="9 10" key="1">
    <citation type="submission" date="2014-04" db="EMBL/GenBank/DDBJ databases">
        <title>Genome evolution of avian class.</title>
        <authorList>
            <person name="Zhang G."/>
            <person name="Li C."/>
        </authorList>
    </citation>
    <scope>NUCLEOTIDE SEQUENCE [LARGE SCALE GENOMIC DNA]</scope>
    <source>
        <strain evidence="9">BGI_N341</strain>
    </source>
</reference>
<evidence type="ECO:0000259" key="8">
    <source>
        <dbReference type="Pfam" id="PF26356"/>
    </source>
</evidence>
<dbReference type="EMBL" id="KK382557">
    <property type="protein sequence ID" value="KFV49269.1"/>
    <property type="molecule type" value="Genomic_DNA"/>
</dbReference>
<evidence type="ECO:0000256" key="2">
    <source>
        <dbReference type="ARBA" id="ARBA00004496"/>
    </source>
</evidence>
<dbReference type="Pfam" id="PF03464">
    <property type="entry name" value="eRF1_2"/>
    <property type="match status" value="1"/>
</dbReference>
<name>A0A093F535_TYTAL</name>
<dbReference type="PANTHER" id="PTHR10853:SF0">
    <property type="entry name" value="PROTEIN PELOTA HOMOLOG"/>
    <property type="match status" value="1"/>
</dbReference>
<dbReference type="InterPro" id="IPR038069">
    <property type="entry name" value="Pelota/DOM34_N"/>
</dbReference>
<proteinExistence type="inferred from homology"/>
<dbReference type="InterPro" id="IPR029064">
    <property type="entry name" value="Ribosomal_eL30-like_sf"/>
</dbReference>
<keyword evidence="4" id="KW-0963">Cytoplasm</keyword>
<evidence type="ECO:0000256" key="5">
    <source>
        <dbReference type="ARBA" id="ARBA00022723"/>
    </source>
</evidence>
<feature type="domain" description="Pelota N-terminal" evidence="8">
    <location>
        <begin position="2"/>
        <end position="53"/>
    </location>
</feature>
<dbReference type="InterPro" id="IPR005141">
    <property type="entry name" value="eRF1_2"/>
</dbReference>
<comment type="cofactor">
    <cofactor evidence="1">
        <name>a divalent metal cation</name>
        <dbReference type="ChEBI" id="CHEBI:60240"/>
    </cofactor>
</comment>
<evidence type="ECO:0000313" key="10">
    <source>
        <dbReference type="Proteomes" id="UP000054190"/>
    </source>
</evidence>
<dbReference type="Gene3D" id="3.30.420.60">
    <property type="entry name" value="eRF1 domain 2"/>
    <property type="match status" value="1"/>
</dbReference>
<evidence type="ECO:0000256" key="3">
    <source>
        <dbReference type="ARBA" id="ARBA00009504"/>
    </source>
</evidence>
<dbReference type="GO" id="GO:0070966">
    <property type="term" value="P:nuclear-transcribed mRNA catabolic process, no-go decay"/>
    <property type="evidence" value="ECO:0007669"/>
    <property type="project" value="InterPro"/>
</dbReference>
<dbReference type="InterPro" id="IPR004405">
    <property type="entry name" value="TF_pelota"/>
</dbReference>
<comment type="similarity">
    <text evidence="3">Belongs to the eukaryotic release factor 1 family. Pelota subfamily.</text>
</comment>
<dbReference type="Gene3D" id="2.30.30.870">
    <property type="entry name" value="Pelota, domain A"/>
    <property type="match status" value="1"/>
</dbReference>
<keyword evidence="10" id="KW-1185">Reference proteome</keyword>
<gene>
    <name evidence="9" type="ORF">N341_01215</name>
</gene>
<dbReference type="InterPro" id="IPR005142">
    <property type="entry name" value="eRF1_3"/>
</dbReference>
<dbReference type="Gene3D" id="3.30.1330.30">
    <property type="match status" value="1"/>
</dbReference>
<feature type="non-terminal residue" evidence="9">
    <location>
        <position position="251"/>
    </location>
</feature>
<dbReference type="SUPFAM" id="SSF53137">
    <property type="entry name" value="Translational machinery components"/>
    <property type="match status" value="1"/>
</dbReference>
<dbReference type="GO" id="GO:0071025">
    <property type="term" value="P:RNA surveillance"/>
    <property type="evidence" value="ECO:0007669"/>
    <property type="project" value="InterPro"/>
</dbReference>